<dbReference type="EMBL" id="BAER01000118">
    <property type="protein sequence ID" value="GAC34904.1"/>
    <property type="molecule type" value="Genomic_DNA"/>
</dbReference>
<protein>
    <recommendedName>
        <fullName evidence="7">Mechanosensitive ion channel MscS domain-containing protein</fullName>
    </recommendedName>
</protein>
<evidence type="ECO:0000256" key="2">
    <source>
        <dbReference type="ARBA" id="ARBA00022692"/>
    </source>
</evidence>
<dbReference type="Pfam" id="PF00924">
    <property type="entry name" value="MS_channel_2nd"/>
    <property type="match status" value="1"/>
</dbReference>
<dbReference type="PANTHER" id="PTHR30566">
    <property type="entry name" value="YNAI-RELATED MECHANOSENSITIVE ION CHANNEL"/>
    <property type="match status" value="1"/>
</dbReference>
<organism evidence="8 9">
    <name type="scientific">Paraglaciecola polaris LMG 21857</name>
    <dbReference type="NCBI Taxonomy" id="1129793"/>
    <lineage>
        <taxon>Bacteria</taxon>
        <taxon>Pseudomonadati</taxon>
        <taxon>Pseudomonadota</taxon>
        <taxon>Gammaproteobacteria</taxon>
        <taxon>Alteromonadales</taxon>
        <taxon>Alteromonadaceae</taxon>
        <taxon>Paraglaciecola</taxon>
    </lineage>
</organism>
<dbReference type="PANTHER" id="PTHR30566:SF27">
    <property type="entry name" value="MECHANOSENSITIVE ION CHANNEL PROTEIN"/>
    <property type="match status" value="1"/>
</dbReference>
<keyword evidence="3 6" id="KW-1133">Transmembrane helix</keyword>
<dbReference type="STRING" id="1129793.GPLA_4025"/>
<evidence type="ECO:0000256" key="4">
    <source>
        <dbReference type="ARBA" id="ARBA00023136"/>
    </source>
</evidence>
<evidence type="ECO:0000313" key="8">
    <source>
        <dbReference type="EMBL" id="GAC34904.1"/>
    </source>
</evidence>
<feature type="transmembrane region" description="Helical" evidence="6">
    <location>
        <begin position="24"/>
        <end position="42"/>
    </location>
</feature>
<feature type="transmembrane region" description="Helical" evidence="6">
    <location>
        <begin position="63"/>
        <end position="80"/>
    </location>
</feature>
<evidence type="ECO:0000256" key="3">
    <source>
        <dbReference type="ARBA" id="ARBA00022989"/>
    </source>
</evidence>
<feature type="transmembrane region" description="Helical" evidence="6">
    <location>
        <begin position="86"/>
        <end position="114"/>
    </location>
</feature>
<evidence type="ECO:0000259" key="7">
    <source>
        <dbReference type="Pfam" id="PF00924"/>
    </source>
</evidence>
<reference evidence="9" key="1">
    <citation type="journal article" date="2014" name="Environ. Microbiol.">
        <title>Comparative genomics of the marine bacterial genus Glaciecola reveals the high degree of genomic diversity and genomic characteristic for cold adaptation.</title>
        <authorList>
            <person name="Qin Q.L."/>
            <person name="Xie B.B."/>
            <person name="Yu Y."/>
            <person name="Shu Y.L."/>
            <person name="Rong J.C."/>
            <person name="Zhang Y.J."/>
            <person name="Zhao D.L."/>
            <person name="Chen X.L."/>
            <person name="Zhang X.Y."/>
            <person name="Chen B."/>
            <person name="Zhou B.C."/>
            <person name="Zhang Y.Z."/>
        </authorList>
    </citation>
    <scope>NUCLEOTIDE SEQUENCE [LARGE SCALE GENOMIC DNA]</scope>
    <source>
        <strain evidence="9">LMG 21857</strain>
    </source>
</reference>
<dbReference type="Proteomes" id="UP000006322">
    <property type="component" value="Unassembled WGS sequence"/>
</dbReference>
<dbReference type="SUPFAM" id="SSF50182">
    <property type="entry name" value="Sm-like ribonucleoproteins"/>
    <property type="match status" value="1"/>
</dbReference>
<gene>
    <name evidence="8" type="ORF">GPLA_4025</name>
</gene>
<feature type="region of interest" description="Disordered" evidence="5">
    <location>
        <begin position="290"/>
        <end position="309"/>
    </location>
</feature>
<dbReference type="GO" id="GO:0016020">
    <property type="term" value="C:membrane"/>
    <property type="evidence" value="ECO:0007669"/>
    <property type="project" value="UniProtKB-SubCell"/>
</dbReference>
<name>K6YQ92_9ALTE</name>
<dbReference type="Gene3D" id="2.30.30.60">
    <property type="match status" value="1"/>
</dbReference>
<dbReference type="InterPro" id="IPR023408">
    <property type="entry name" value="MscS_beta-dom_sf"/>
</dbReference>
<dbReference type="AlphaFoldDB" id="K6YQ92"/>
<sequence>MSIDFPPFLEHFTLFLSALLNNKVVLTIIMTFVTLGVKYALVKTVRNRAINKGKDKRDLVNNIKNLLNFVMLFLLLGLWAGELQNFALSIAAFAVAIVLATREFIQCVIGFFYLASTRPFRIGDWVQVGEIVGEVSETDWMKSTLLEVDIHKYEYTGKTLFIPNNAMITNTIKNLNFLKRYATHHFNITRDQSVNPYLFIDQLQLNAERYCEDFKDVAYRYSQTIERRLDVKIAGPDPHINVSTSEVGDSVVTVAIFCPTERAIEIEQKLIKDFMTMWFAAKRSGNIGPWDADETGAKKLGMTDGPQQG</sequence>
<comment type="subcellular location">
    <subcellularLocation>
        <location evidence="1">Membrane</location>
    </subcellularLocation>
</comment>
<proteinExistence type="predicted"/>
<dbReference type="InterPro" id="IPR010920">
    <property type="entry name" value="LSM_dom_sf"/>
</dbReference>
<accession>K6YQ92</accession>
<dbReference type="GO" id="GO:0008381">
    <property type="term" value="F:mechanosensitive monoatomic ion channel activity"/>
    <property type="evidence" value="ECO:0007669"/>
    <property type="project" value="UniProtKB-ARBA"/>
</dbReference>
<feature type="domain" description="Mechanosensitive ion channel MscS" evidence="7">
    <location>
        <begin position="110"/>
        <end position="176"/>
    </location>
</feature>
<keyword evidence="4 6" id="KW-0472">Membrane</keyword>
<evidence type="ECO:0000256" key="6">
    <source>
        <dbReference type="SAM" id="Phobius"/>
    </source>
</evidence>
<evidence type="ECO:0000313" key="9">
    <source>
        <dbReference type="Proteomes" id="UP000006322"/>
    </source>
</evidence>
<evidence type="ECO:0000256" key="1">
    <source>
        <dbReference type="ARBA" id="ARBA00004370"/>
    </source>
</evidence>
<keyword evidence="9" id="KW-1185">Reference proteome</keyword>
<dbReference type="InterPro" id="IPR006685">
    <property type="entry name" value="MscS_channel_2nd"/>
</dbReference>
<comment type="caution">
    <text evidence="8">The sequence shown here is derived from an EMBL/GenBank/DDBJ whole genome shotgun (WGS) entry which is preliminary data.</text>
</comment>
<dbReference type="RefSeq" id="WP_007106668.1">
    <property type="nucleotide sequence ID" value="NZ_BAER01000118.1"/>
</dbReference>
<evidence type="ECO:0000256" key="5">
    <source>
        <dbReference type="SAM" id="MobiDB-lite"/>
    </source>
</evidence>
<keyword evidence="2 6" id="KW-0812">Transmembrane</keyword>